<organism evidence="1">
    <name type="scientific">bioreactor metagenome</name>
    <dbReference type="NCBI Taxonomy" id="1076179"/>
    <lineage>
        <taxon>unclassified sequences</taxon>
        <taxon>metagenomes</taxon>
        <taxon>ecological metagenomes</taxon>
    </lineage>
</organism>
<evidence type="ECO:0000313" key="1">
    <source>
        <dbReference type="EMBL" id="MPN51222.1"/>
    </source>
</evidence>
<reference evidence="1" key="1">
    <citation type="submission" date="2019-08" db="EMBL/GenBank/DDBJ databases">
        <authorList>
            <person name="Kucharzyk K."/>
            <person name="Murdoch R.W."/>
            <person name="Higgins S."/>
            <person name="Loffler F."/>
        </authorList>
    </citation>
    <scope>NUCLEOTIDE SEQUENCE</scope>
</reference>
<dbReference type="EMBL" id="VSSQ01116121">
    <property type="protein sequence ID" value="MPN51222.1"/>
    <property type="molecule type" value="Genomic_DNA"/>
</dbReference>
<dbReference type="AlphaFoldDB" id="A0A645IK30"/>
<accession>A0A645IK30</accession>
<name>A0A645IK30_9ZZZZ</name>
<sequence length="53" mass="5318">MLVFAAHTAVFWAGEAKPGTPTTGAGAAGVKKGLKIGPGTCIERSNGHFVIHG</sequence>
<protein>
    <submittedName>
        <fullName evidence="1">Uncharacterized protein</fullName>
    </submittedName>
</protein>
<comment type="caution">
    <text evidence="1">The sequence shown here is derived from an EMBL/GenBank/DDBJ whole genome shotgun (WGS) entry which is preliminary data.</text>
</comment>
<proteinExistence type="predicted"/>
<gene>
    <name evidence="1" type="ORF">SDC9_198864</name>
</gene>